<keyword evidence="12" id="KW-1185">Reference proteome</keyword>
<protein>
    <recommendedName>
        <fullName evidence="10">DOG1 domain-containing protein</fullName>
    </recommendedName>
</protein>
<dbReference type="PANTHER" id="PTHR45693:SF7">
    <property type="entry name" value="TRANSCRIPTION FACTOR TGA7"/>
    <property type="match status" value="1"/>
</dbReference>
<dbReference type="EMBL" id="JAGKQM010000007">
    <property type="protein sequence ID" value="KAH0920347.1"/>
    <property type="molecule type" value="Genomic_DNA"/>
</dbReference>
<gene>
    <name evidence="11" type="ORF">HID58_028007</name>
</gene>
<name>A0ABQ8CU67_BRANA</name>
<keyword evidence="4" id="KW-0238">DNA-binding</keyword>
<feature type="compositionally biased region" description="Polar residues" evidence="9">
    <location>
        <begin position="1"/>
        <end position="13"/>
    </location>
</feature>
<dbReference type="Pfam" id="PF10186">
    <property type="entry name" value="ATG14"/>
    <property type="match status" value="1"/>
</dbReference>
<evidence type="ECO:0000256" key="2">
    <source>
        <dbReference type="ARBA" id="ARBA00023015"/>
    </source>
</evidence>
<dbReference type="PANTHER" id="PTHR45693">
    <property type="entry name" value="TRANSCRIPTION FACTOR TGA9"/>
    <property type="match status" value="1"/>
</dbReference>
<dbReference type="Proteomes" id="UP000824890">
    <property type="component" value="Unassembled WGS sequence"/>
</dbReference>
<accession>A0ABQ8CU67</accession>
<keyword evidence="6" id="KW-0804">Transcription</keyword>
<evidence type="ECO:0000256" key="8">
    <source>
        <dbReference type="SAM" id="Coils"/>
    </source>
</evidence>
<comment type="caution">
    <text evidence="11">The sequence shown here is derived from an EMBL/GenBank/DDBJ whole genome shotgun (WGS) entry which is preliminary data.</text>
</comment>
<feature type="domain" description="DOG1" evidence="10">
    <location>
        <begin position="679"/>
        <end position="832"/>
    </location>
</feature>
<evidence type="ECO:0000313" key="12">
    <source>
        <dbReference type="Proteomes" id="UP000824890"/>
    </source>
</evidence>
<keyword evidence="5" id="KW-0010">Activator</keyword>
<dbReference type="Pfam" id="PF14144">
    <property type="entry name" value="DOG1"/>
    <property type="match status" value="1"/>
</dbReference>
<feature type="region of interest" description="Disordered" evidence="9">
    <location>
        <begin position="1"/>
        <end position="29"/>
    </location>
</feature>
<dbReference type="InterPro" id="IPR018791">
    <property type="entry name" value="UV_resistance/autophagy_Atg14"/>
</dbReference>
<proteinExistence type="predicted"/>
<dbReference type="InterPro" id="IPR025422">
    <property type="entry name" value="TGA_domain"/>
</dbReference>
<evidence type="ECO:0000313" key="11">
    <source>
        <dbReference type="EMBL" id="KAH0920347.1"/>
    </source>
</evidence>
<feature type="coiled-coil region" evidence="8">
    <location>
        <begin position="163"/>
        <end position="194"/>
    </location>
</feature>
<keyword evidence="3 8" id="KW-0175">Coiled coil</keyword>
<evidence type="ECO:0000256" key="4">
    <source>
        <dbReference type="ARBA" id="ARBA00023125"/>
    </source>
</evidence>
<evidence type="ECO:0000256" key="1">
    <source>
        <dbReference type="ARBA" id="ARBA00004123"/>
    </source>
</evidence>
<evidence type="ECO:0000256" key="9">
    <source>
        <dbReference type="SAM" id="MobiDB-lite"/>
    </source>
</evidence>
<keyword evidence="2" id="KW-0805">Transcription regulation</keyword>
<keyword evidence="7" id="KW-0539">Nucleus</keyword>
<dbReference type="PROSITE" id="PS51806">
    <property type="entry name" value="DOG1"/>
    <property type="match status" value="1"/>
</dbReference>
<evidence type="ECO:0000256" key="6">
    <source>
        <dbReference type="ARBA" id="ARBA00023163"/>
    </source>
</evidence>
<evidence type="ECO:0000259" key="10">
    <source>
        <dbReference type="PROSITE" id="PS51806"/>
    </source>
</evidence>
<comment type="subcellular location">
    <subcellularLocation>
        <location evidence="1">Nucleus</location>
    </subcellularLocation>
</comment>
<evidence type="ECO:0000256" key="5">
    <source>
        <dbReference type="ARBA" id="ARBA00023159"/>
    </source>
</evidence>
<evidence type="ECO:0000256" key="3">
    <source>
        <dbReference type="ARBA" id="ARBA00023054"/>
    </source>
</evidence>
<organism evidence="11 12">
    <name type="scientific">Brassica napus</name>
    <name type="common">Rape</name>
    <dbReference type="NCBI Taxonomy" id="3708"/>
    <lineage>
        <taxon>Eukaryota</taxon>
        <taxon>Viridiplantae</taxon>
        <taxon>Streptophyta</taxon>
        <taxon>Embryophyta</taxon>
        <taxon>Tracheophyta</taxon>
        <taxon>Spermatophyta</taxon>
        <taxon>Magnoliopsida</taxon>
        <taxon>eudicotyledons</taxon>
        <taxon>Gunneridae</taxon>
        <taxon>Pentapetalae</taxon>
        <taxon>rosids</taxon>
        <taxon>malvids</taxon>
        <taxon>Brassicales</taxon>
        <taxon>Brassicaceae</taxon>
        <taxon>Brassiceae</taxon>
        <taxon>Brassica</taxon>
    </lineage>
</organism>
<feature type="coiled-coil region" evidence="8">
    <location>
        <begin position="641"/>
        <end position="668"/>
    </location>
</feature>
<sequence length="832" mass="94306">MGDSSQNNVSNAPRNDDANHLPPRFSNLPASSSNVHRTLPFSVYVGTFPRQIHRPILPDRLRSLESYCGINRLTVDGETFPVQFSPIVSYLCVGGEGSMERSSKCAVCYSSFRASICVACVNRSLHECKTVLDSLKSRREVSYSRLSSLLVAKEREMIQQCWMDLHNEKLDKLRDKLELQVEKLQKSKSTFRRLSSNLKERYGVIESTNVALEKSRVRQLENHFSDTIGNHYLVYIELTSERLYKQALVMKQICKLFPLSKVTVEGHNKYGSSGQYDQICNAILPQGLNPLSVPPKELAASLGYMVQLLNLVVHKLAVPALHNLGFGGSCSRIWQRESYWKSHPSSPSDEYPLFVPSHDYFSVEGKSSWTGRDTTNFGVTSLKSDGSVEEDYHDLDVVNLSSASPHSVETFRNVQRGIAHLKQSVAHLTVYGYSSLSMEVPSGASTFETFAKLLNTLSSIKEVQSALSHGLSSSSKQRHEPNKSVWNLNSSSSSTMLNSSHIQPTSWNNKSYYNVPNRDPSSIDEWNLVEYPHFSHQAMKFNFPNKALQEFLVADIIWCVLHRYKRTIMSPFGSVKKALISKQNKEEMMSSFSPTQLASLRDMGIYEPFQQLVSWGNVYKSDINDHSPNTASSSVIQVDARVDDHNNIVKLEQELERAKQQGLRVSNSIPSGSITNTRIATFEMEHSHWLEEQSRRVSELRIALQAHISDIELRMLVESCLNHYANLFRMKSDAAKADVFYLISGMWRTCTERFFQWIGGFRPSELLNVVMPYLQPLTDQQVLEADHLRQQTLQQMAKILTTRQSARGLLALGEYLHRLRALSSLWAARPRD</sequence>
<evidence type="ECO:0000256" key="7">
    <source>
        <dbReference type="ARBA" id="ARBA00023242"/>
    </source>
</evidence>
<reference evidence="11 12" key="1">
    <citation type="submission" date="2021-05" db="EMBL/GenBank/DDBJ databases">
        <title>Genome Assembly of Synthetic Allotetraploid Brassica napus Reveals Homoeologous Exchanges between Subgenomes.</title>
        <authorList>
            <person name="Davis J.T."/>
        </authorList>
    </citation>
    <scope>NUCLEOTIDE SEQUENCE [LARGE SCALE GENOMIC DNA]</scope>
    <source>
        <strain evidence="12">cv. Da-Ae</strain>
        <tissue evidence="11">Seedling</tissue>
    </source>
</reference>